<feature type="transmembrane region" description="Helical" evidence="7">
    <location>
        <begin position="269"/>
        <end position="291"/>
    </location>
</feature>
<evidence type="ECO:0000256" key="7">
    <source>
        <dbReference type="SAM" id="Phobius"/>
    </source>
</evidence>
<evidence type="ECO:0000256" key="4">
    <source>
        <dbReference type="ARBA" id="ARBA00022692"/>
    </source>
</evidence>
<organism evidence="8 9">
    <name type="scientific">Thermococcus celer Vu 13 = JCM 8558</name>
    <dbReference type="NCBI Taxonomy" id="1293037"/>
    <lineage>
        <taxon>Archaea</taxon>
        <taxon>Methanobacteriati</taxon>
        <taxon>Methanobacteriota</taxon>
        <taxon>Thermococci</taxon>
        <taxon>Thermococcales</taxon>
        <taxon>Thermococcaceae</taxon>
        <taxon>Thermococcus</taxon>
    </lineage>
</organism>
<evidence type="ECO:0000313" key="8">
    <source>
        <dbReference type="EMBL" id="ASI98934.1"/>
    </source>
</evidence>
<evidence type="ECO:0000256" key="5">
    <source>
        <dbReference type="ARBA" id="ARBA00022989"/>
    </source>
</evidence>
<dbReference type="OrthoDB" id="86200at2157"/>
<comment type="subcellular location">
    <subcellularLocation>
        <location evidence="1">Cell membrane</location>
        <topology evidence="1">Multi-pass membrane protein</topology>
    </subcellularLocation>
</comment>
<gene>
    <name evidence="8" type="ORF">A3L02_04840</name>
</gene>
<protein>
    <submittedName>
        <fullName evidence="8">ABC transporter</fullName>
    </submittedName>
</protein>
<dbReference type="Pfam" id="PF03706">
    <property type="entry name" value="LPG_synthase_TM"/>
    <property type="match status" value="1"/>
</dbReference>
<evidence type="ECO:0000256" key="6">
    <source>
        <dbReference type="ARBA" id="ARBA00023136"/>
    </source>
</evidence>
<name>A0A218P1Y9_THECE</name>
<feature type="transmembrane region" description="Helical" evidence="7">
    <location>
        <begin position="230"/>
        <end position="249"/>
    </location>
</feature>
<keyword evidence="5 7" id="KW-1133">Transmembrane helix</keyword>
<dbReference type="InterPro" id="IPR022791">
    <property type="entry name" value="L-PG_synthase/AglD"/>
</dbReference>
<feature type="transmembrane region" description="Helical" evidence="7">
    <location>
        <begin position="137"/>
        <end position="157"/>
    </location>
</feature>
<feature type="transmembrane region" description="Helical" evidence="7">
    <location>
        <begin position="196"/>
        <end position="218"/>
    </location>
</feature>
<dbReference type="GO" id="GO:0005886">
    <property type="term" value="C:plasma membrane"/>
    <property type="evidence" value="ECO:0007669"/>
    <property type="project" value="UniProtKB-SubCell"/>
</dbReference>
<sequence length="298" mass="31867">MRKRTLFSIVAFLVSVGYMAHTVDMREMVEAFSTATPGFVVMAFGLALASILVSTLRWYLVLKKVQGTCFRRTLKAVLSGYYMMAFLPPGVGHAAKVKLVGGDYFRALSALAFGVVIEVIIVIGISLVVLGASLWGLALLGFLFLLLVYGRGAYTLLLKATRSLRALSPGVSRRLESYVERAYSGWGVATRDPRTLTAAAVLSALAVLLQVWGVMVVGKAFGVSVSFLDALNAFILSTVFGAVSGIPAGVGANELGITLALGPSTRSTIIAFMYKFIYQYSWAAVGAVEFYRTLGGKA</sequence>
<keyword evidence="4 7" id="KW-0812">Transmembrane</keyword>
<feature type="transmembrane region" description="Helical" evidence="7">
    <location>
        <begin position="74"/>
        <end position="95"/>
    </location>
</feature>
<dbReference type="GeneID" id="33324059"/>
<dbReference type="Proteomes" id="UP000197156">
    <property type="component" value="Chromosome"/>
</dbReference>
<evidence type="ECO:0000313" key="9">
    <source>
        <dbReference type="Proteomes" id="UP000197156"/>
    </source>
</evidence>
<accession>A0A218P1Y9</accession>
<keyword evidence="3" id="KW-1003">Cell membrane</keyword>
<feature type="transmembrane region" description="Helical" evidence="7">
    <location>
        <begin position="38"/>
        <end position="62"/>
    </location>
</feature>
<reference evidence="8 9" key="1">
    <citation type="submission" date="2016-03" db="EMBL/GenBank/DDBJ databases">
        <title>Complete genome sequence of Thermococcus celer.</title>
        <authorList>
            <person name="Oger P.M."/>
        </authorList>
    </citation>
    <scope>NUCLEOTIDE SEQUENCE [LARGE SCALE GENOMIC DNA]</scope>
    <source>
        <strain evidence="8 9">Vu 13</strain>
    </source>
</reference>
<dbReference type="AlphaFoldDB" id="A0A218P1Y9"/>
<proteinExistence type="inferred from homology"/>
<evidence type="ECO:0000256" key="3">
    <source>
        <dbReference type="ARBA" id="ARBA00022475"/>
    </source>
</evidence>
<comment type="similarity">
    <text evidence="2">Belongs to the UPF0104 family.</text>
</comment>
<keyword evidence="9" id="KW-1185">Reference proteome</keyword>
<dbReference type="PANTHER" id="PTHR39087:SF2">
    <property type="entry name" value="UPF0104 MEMBRANE PROTEIN MJ1595"/>
    <property type="match status" value="1"/>
</dbReference>
<dbReference type="PANTHER" id="PTHR39087">
    <property type="entry name" value="UPF0104 MEMBRANE PROTEIN MJ1595"/>
    <property type="match status" value="1"/>
</dbReference>
<evidence type="ECO:0000256" key="2">
    <source>
        <dbReference type="ARBA" id="ARBA00011061"/>
    </source>
</evidence>
<dbReference type="KEGG" id="tce:A3L02_04840"/>
<dbReference type="EMBL" id="CP014854">
    <property type="protein sequence ID" value="ASI98934.1"/>
    <property type="molecule type" value="Genomic_DNA"/>
</dbReference>
<dbReference type="RefSeq" id="WP_088862886.1">
    <property type="nucleotide sequence ID" value="NZ_CP014854.1"/>
</dbReference>
<keyword evidence="6 7" id="KW-0472">Membrane</keyword>
<evidence type="ECO:0000256" key="1">
    <source>
        <dbReference type="ARBA" id="ARBA00004651"/>
    </source>
</evidence>
<feature type="transmembrane region" description="Helical" evidence="7">
    <location>
        <begin position="107"/>
        <end position="130"/>
    </location>
</feature>